<dbReference type="GO" id="GO:0003723">
    <property type="term" value="F:RNA binding"/>
    <property type="evidence" value="ECO:0007669"/>
    <property type="project" value="InterPro"/>
</dbReference>
<sequence>MASTPLRAFMASTDAPAPALACSSTLSRVSSGTIGKAVDALLKWNESKKTQQKAQLIEDDDFFYLILTLKKIPANGRTNPYKIPLPHPLHSSEEELCLIIDDRSKSRLTSEDAKKKIQADGIPISKVLKLSKLKSDYRPFEAKRKLCNSYDLFFADKRIIPLLPRLLGKLFFKKKKIPIPVELSHKNWKEQIEFACGSALLYLRTGTCCVLKVARVAQGRDEIISNVVAAIDGVSEIIPKKWANVRSFHLKMNESLALPLYQSIPDMGLKIEGVKKKGEESNEVAAGLESAEEGKPKDEMKSAKKKPSKKGRIHEVRYMDTNLDELLGNGELGIDEDSDDGDNNENYDLGTAELMSKKRKKVNGMQNQVLNEVNGEKQSKKTEKVKKGDAMKKKKGRISLESGGEEAAVDDGPKKNKESKIGKSEGVGRKIKSKKSNRKQATM</sequence>
<evidence type="ECO:0000313" key="3">
    <source>
        <dbReference type="Proteomes" id="UP001141806"/>
    </source>
</evidence>
<accession>A0A9Q0R2I1</accession>
<keyword evidence="3" id="KW-1185">Reference proteome</keyword>
<feature type="compositionally biased region" description="Basic residues" evidence="1">
    <location>
        <begin position="303"/>
        <end position="312"/>
    </location>
</feature>
<dbReference type="EMBL" id="JAMYWD010000001">
    <property type="protein sequence ID" value="KAJ4980968.1"/>
    <property type="molecule type" value="Genomic_DNA"/>
</dbReference>
<evidence type="ECO:0008006" key="4">
    <source>
        <dbReference type="Google" id="ProtNLM"/>
    </source>
</evidence>
<dbReference type="InterPro" id="IPR023674">
    <property type="entry name" value="Ribosomal_uL1-like"/>
</dbReference>
<comment type="caution">
    <text evidence="2">The sequence shown here is derived from an EMBL/GenBank/DDBJ whole genome shotgun (WGS) entry which is preliminary data.</text>
</comment>
<feature type="region of interest" description="Disordered" evidence="1">
    <location>
        <begin position="280"/>
        <end position="317"/>
    </location>
</feature>
<dbReference type="SUPFAM" id="SSF56808">
    <property type="entry name" value="Ribosomal protein L1"/>
    <property type="match status" value="1"/>
</dbReference>
<proteinExistence type="predicted"/>
<gene>
    <name evidence="2" type="ORF">NE237_031805</name>
</gene>
<feature type="region of interest" description="Disordered" evidence="1">
    <location>
        <begin position="354"/>
        <end position="443"/>
    </location>
</feature>
<dbReference type="InterPro" id="IPR016095">
    <property type="entry name" value="Ribosomal_uL1_3-a/b-sand"/>
</dbReference>
<name>A0A9Q0R2I1_9MAGN</name>
<feature type="compositionally biased region" description="Basic and acidic residues" evidence="1">
    <location>
        <begin position="411"/>
        <end position="428"/>
    </location>
</feature>
<dbReference type="OrthoDB" id="10251727at2759"/>
<dbReference type="InterPro" id="IPR028364">
    <property type="entry name" value="Ribosomal_uL1/biogenesis"/>
</dbReference>
<dbReference type="CDD" id="cd00403">
    <property type="entry name" value="Ribosomal_L1"/>
    <property type="match status" value="1"/>
</dbReference>
<evidence type="ECO:0000256" key="1">
    <source>
        <dbReference type="SAM" id="MobiDB-lite"/>
    </source>
</evidence>
<feature type="compositionally biased region" description="Basic residues" evidence="1">
    <location>
        <begin position="429"/>
        <end position="443"/>
    </location>
</feature>
<dbReference type="Gene3D" id="3.40.50.790">
    <property type="match status" value="1"/>
</dbReference>
<dbReference type="Pfam" id="PF00687">
    <property type="entry name" value="Ribosomal_L1"/>
    <property type="match status" value="1"/>
</dbReference>
<dbReference type="AlphaFoldDB" id="A0A9Q0R2I1"/>
<dbReference type="Proteomes" id="UP001141806">
    <property type="component" value="Unassembled WGS sequence"/>
</dbReference>
<reference evidence="2" key="1">
    <citation type="journal article" date="2023" name="Plant J.">
        <title>The genome of the king protea, Protea cynaroides.</title>
        <authorList>
            <person name="Chang J."/>
            <person name="Duong T.A."/>
            <person name="Schoeman C."/>
            <person name="Ma X."/>
            <person name="Roodt D."/>
            <person name="Barker N."/>
            <person name="Li Z."/>
            <person name="Van de Peer Y."/>
            <person name="Mizrachi E."/>
        </authorList>
    </citation>
    <scope>NUCLEOTIDE SEQUENCE</scope>
    <source>
        <tissue evidence="2">Young leaves</tissue>
    </source>
</reference>
<feature type="compositionally biased region" description="Basic and acidic residues" evidence="1">
    <location>
        <begin position="374"/>
        <end position="391"/>
    </location>
</feature>
<feature type="region of interest" description="Disordered" evidence="1">
    <location>
        <begin position="329"/>
        <end position="348"/>
    </location>
</feature>
<feature type="compositionally biased region" description="Acidic residues" evidence="1">
    <location>
        <begin position="333"/>
        <end position="345"/>
    </location>
</feature>
<dbReference type="FunFam" id="3.40.50.790:FF:000012">
    <property type="entry name" value="Ribosomal protein L1p/L10e family"/>
    <property type="match status" value="1"/>
</dbReference>
<organism evidence="2 3">
    <name type="scientific">Protea cynaroides</name>
    <dbReference type="NCBI Taxonomy" id="273540"/>
    <lineage>
        <taxon>Eukaryota</taxon>
        <taxon>Viridiplantae</taxon>
        <taxon>Streptophyta</taxon>
        <taxon>Embryophyta</taxon>
        <taxon>Tracheophyta</taxon>
        <taxon>Spermatophyta</taxon>
        <taxon>Magnoliopsida</taxon>
        <taxon>Proteales</taxon>
        <taxon>Proteaceae</taxon>
        <taxon>Protea</taxon>
    </lineage>
</organism>
<dbReference type="InterPro" id="IPR050257">
    <property type="entry name" value="eL8/uL1-like"/>
</dbReference>
<protein>
    <recommendedName>
        <fullName evidence="4">Ribosomal protein L1</fullName>
    </recommendedName>
</protein>
<feature type="compositionally biased region" description="Basic and acidic residues" evidence="1">
    <location>
        <begin position="292"/>
        <end position="302"/>
    </location>
</feature>
<evidence type="ECO:0000313" key="2">
    <source>
        <dbReference type="EMBL" id="KAJ4980968.1"/>
    </source>
</evidence>
<dbReference type="PANTHER" id="PTHR23105">
    <property type="entry name" value="RIBOSOMAL PROTEIN L7AE FAMILY MEMBER"/>
    <property type="match status" value="1"/>
</dbReference>